<reference evidence="3" key="1">
    <citation type="submission" date="2017-09" db="EMBL/GenBank/DDBJ databases">
        <authorList>
            <person name="Varghese N."/>
            <person name="Submissions S."/>
        </authorList>
    </citation>
    <scope>NUCLEOTIDE SEQUENCE [LARGE SCALE GENOMIC DNA]</scope>
    <source>
        <strain evidence="3">C7</strain>
    </source>
</reference>
<dbReference type="Gene3D" id="2.40.50.180">
    <property type="entry name" value="CheA-289, Domain 4"/>
    <property type="match status" value="1"/>
</dbReference>
<dbReference type="AlphaFoldDB" id="A0A2C9CNJ2"/>
<feature type="domain" description="CheW-like" evidence="1">
    <location>
        <begin position="23"/>
        <end position="164"/>
    </location>
</feature>
<dbReference type="InterPro" id="IPR039315">
    <property type="entry name" value="CheW"/>
</dbReference>
<evidence type="ECO:0000259" key="1">
    <source>
        <dbReference type="PROSITE" id="PS50851"/>
    </source>
</evidence>
<name>A0A2C9CNJ2_9RHOB</name>
<evidence type="ECO:0000313" key="2">
    <source>
        <dbReference type="EMBL" id="SOH92755.1"/>
    </source>
</evidence>
<dbReference type="PANTHER" id="PTHR22617:SF23">
    <property type="entry name" value="CHEMOTAXIS PROTEIN CHEW"/>
    <property type="match status" value="1"/>
</dbReference>
<dbReference type="Gene3D" id="2.30.30.40">
    <property type="entry name" value="SH3 Domains"/>
    <property type="match status" value="1"/>
</dbReference>
<protein>
    <submittedName>
        <fullName evidence="2">Purine-binding chemotaxis protein CheW</fullName>
    </submittedName>
</protein>
<keyword evidence="3" id="KW-1185">Reference proteome</keyword>
<dbReference type="OrthoDB" id="9794382at2"/>
<dbReference type="Pfam" id="PF01584">
    <property type="entry name" value="CheW"/>
    <property type="match status" value="1"/>
</dbReference>
<proteinExistence type="predicted"/>
<dbReference type="EMBL" id="OCTN01000001">
    <property type="protein sequence ID" value="SOH92755.1"/>
    <property type="molecule type" value="Genomic_DNA"/>
</dbReference>
<evidence type="ECO:0000313" key="3">
    <source>
        <dbReference type="Proteomes" id="UP000220034"/>
    </source>
</evidence>
<dbReference type="InterPro" id="IPR036061">
    <property type="entry name" value="CheW-like_dom_sf"/>
</dbReference>
<dbReference type="Proteomes" id="UP000220034">
    <property type="component" value="Unassembled WGS sequence"/>
</dbReference>
<dbReference type="GO" id="GO:0006935">
    <property type="term" value="P:chemotaxis"/>
    <property type="evidence" value="ECO:0007669"/>
    <property type="project" value="InterPro"/>
</dbReference>
<dbReference type="InterPro" id="IPR002545">
    <property type="entry name" value="CheW-lke_dom"/>
</dbReference>
<dbReference type="GO" id="GO:0005829">
    <property type="term" value="C:cytosol"/>
    <property type="evidence" value="ECO:0007669"/>
    <property type="project" value="TreeGrafter"/>
</dbReference>
<sequence>MQGVAKIADVDMEQDPTGDGDATQQFLSFVVDGRQYCVGIGEVREIRQWMRTTPLPNQPPHILGVLNLRGAIVSIQDLRLRLGAPAPEPLETNVIVIVQQGEQRVGLLVDAVSDILTLREADIQTLPMNRNANGSDVMLRALAVASDVMVGIIDIERVMGLNLSDPCDG</sequence>
<dbReference type="SUPFAM" id="SSF50341">
    <property type="entry name" value="CheW-like"/>
    <property type="match status" value="1"/>
</dbReference>
<accession>A0A2C9CNJ2</accession>
<dbReference type="RefSeq" id="WP_097928320.1">
    <property type="nucleotide sequence ID" value="NZ_OCTN01000001.1"/>
</dbReference>
<dbReference type="PANTHER" id="PTHR22617">
    <property type="entry name" value="CHEMOTAXIS SENSOR HISTIDINE KINASE-RELATED"/>
    <property type="match status" value="1"/>
</dbReference>
<gene>
    <name evidence="2" type="ORF">SAMN06273572_101603</name>
</gene>
<organism evidence="2 3">
    <name type="scientific">Pontivivens marinum</name>
    <dbReference type="NCBI Taxonomy" id="1690039"/>
    <lineage>
        <taxon>Bacteria</taxon>
        <taxon>Pseudomonadati</taxon>
        <taxon>Pseudomonadota</taxon>
        <taxon>Alphaproteobacteria</taxon>
        <taxon>Rhodobacterales</taxon>
        <taxon>Paracoccaceae</taxon>
        <taxon>Pontivivens</taxon>
    </lineage>
</organism>
<dbReference type="PROSITE" id="PS50851">
    <property type="entry name" value="CHEW"/>
    <property type="match status" value="1"/>
</dbReference>
<dbReference type="SMART" id="SM00260">
    <property type="entry name" value="CheW"/>
    <property type="match status" value="1"/>
</dbReference>
<dbReference type="GO" id="GO:0007165">
    <property type="term" value="P:signal transduction"/>
    <property type="evidence" value="ECO:0007669"/>
    <property type="project" value="InterPro"/>
</dbReference>